<dbReference type="STRING" id="870435.A0A0C3PAB6"/>
<reference evidence="8 9" key="1">
    <citation type="submission" date="2014-04" db="EMBL/GenBank/DDBJ databases">
        <authorList>
            <consortium name="DOE Joint Genome Institute"/>
            <person name="Kuo A."/>
            <person name="Kohler A."/>
            <person name="Costa M.D."/>
            <person name="Nagy L.G."/>
            <person name="Floudas D."/>
            <person name="Copeland A."/>
            <person name="Barry K.W."/>
            <person name="Cichocki N."/>
            <person name="Veneault-Fourrey C."/>
            <person name="LaButti K."/>
            <person name="Lindquist E.A."/>
            <person name="Lipzen A."/>
            <person name="Lundell T."/>
            <person name="Morin E."/>
            <person name="Murat C."/>
            <person name="Sun H."/>
            <person name="Tunlid A."/>
            <person name="Henrissat B."/>
            <person name="Grigoriev I.V."/>
            <person name="Hibbett D.S."/>
            <person name="Martin F."/>
            <person name="Nordberg H.P."/>
            <person name="Cantor M.N."/>
            <person name="Hua S.X."/>
        </authorList>
    </citation>
    <scope>NUCLEOTIDE SEQUENCE [LARGE SCALE GENOMIC DNA]</scope>
    <source>
        <strain evidence="8 9">Marx 270</strain>
    </source>
</reference>
<keyword evidence="4" id="KW-1003">Cell membrane</keyword>
<reference evidence="9" key="2">
    <citation type="submission" date="2015-01" db="EMBL/GenBank/DDBJ databases">
        <title>Evolutionary Origins and Diversification of the Mycorrhizal Mutualists.</title>
        <authorList>
            <consortium name="DOE Joint Genome Institute"/>
            <consortium name="Mycorrhizal Genomics Consortium"/>
            <person name="Kohler A."/>
            <person name="Kuo A."/>
            <person name="Nagy L.G."/>
            <person name="Floudas D."/>
            <person name="Copeland A."/>
            <person name="Barry K.W."/>
            <person name="Cichocki N."/>
            <person name="Veneault-Fourrey C."/>
            <person name="LaButti K."/>
            <person name="Lindquist E.A."/>
            <person name="Lipzen A."/>
            <person name="Lundell T."/>
            <person name="Morin E."/>
            <person name="Murat C."/>
            <person name="Riley R."/>
            <person name="Ohm R."/>
            <person name="Sun H."/>
            <person name="Tunlid A."/>
            <person name="Henrissat B."/>
            <person name="Grigoriev I.V."/>
            <person name="Hibbett D.S."/>
            <person name="Martin F."/>
        </authorList>
    </citation>
    <scope>NUCLEOTIDE SEQUENCE [LARGE SCALE GENOMIC DNA]</scope>
    <source>
        <strain evidence="9">Marx 270</strain>
    </source>
</reference>
<dbReference type="GO" id="GO:0050897">
    <property type="term" value="F:cobalt ion binding"/>
    <property type="evidence" value="ECO:0007669"/>
    <property type="project" value="TreeGrafter"/>
</dbReference>
<dbReference type="Gene3D" id="1.20.58.340">
    <property type="entry name" value="Magnesium transport protein CorA, transmembrane region"/>
    <property type="match status" value="1"/>
</dbReference>
<dbReference type="GO" id="GO:0000287">
    <property type="term" value="F:magnesium ion binding"/>
    <property type="evidence" value="ECO:0007669"/>
    <property type="project" value="TreeGrafter"/>
</dbReference>
<dbReference type="InterPro" id="IPR002523">
    <property type="entry name" value="MgTranspt_CorA/ZnTranspt_ZntB"/>
</dbReference>
<dbReference type="Pfam" id="PF01544">
    <property type="entry name" value="CorA"/>
    <property type="match status" value="1"/>
</dbReference>
<keyword evidence="9" id="KW-1185">Reference proteome</keyword>
<evidence type="ECO:0000256" key="6">
    <source>
        <dbReference type="ARBA" id="ARBA00022989"/>
    </source>
</evidence>
<dbReference type="InParanoid" id="A0A0C3PAB6"/>
<dbReference type="GO" id="GO:0015087">
    <property type="term" value="F:cobalt ion transmembrane transporter activity"/>
    <property type="evidence" value="ECO:0007669"/>
    <property type="project" value="TreeGrafter"/>
</dbReference>
<dbReference type="AlphaFoldDB" id="A0A0C3PAB6"/>
<keyword evidence="6" id="KW-1133">Transmembrane helix</keyword>
<comment type="subcellular location">
    <subcellularLocation>
        <location evidence="1">Cell membrane</location>
        <topology evidence="1">Multi-pass membrane protein</topology>
    </subcellularLocation>
</comment>
<dbReference type="EMBL" id="KN831971">
    <property type="protein sequence ID" value="KIO04529.1"/>
    <property type="molecule type" value="Genomic_DNA"/>
</dbReference>
<dbReference type="SUPFAM" id="SSF143865">
    <property type="entry name" value="CorA soluble domain-like"/>
    <property type="match status" value="1"/>
</dbReference>
<dbReference type="PANTHER" id="PTHR46494:SF1">
    <property type="entry name" value="CORA FAMILY METAL ION TRANSPORTER (EUROFUNG)"/>
    <property type="match status" value="1"/>
</dbReference>
<dbReference type="InterPro" id="IPR045863">
    <property type="entry name" value="CorA_TM1_TM2"/>
</dbReference>
<evidence type="ECO:0000256" key="3">
    <source>
        <dbReference type="ARBA" id="ARBA00022448"/>
    </source>
</evidence>
<evidence type="ECO:0000256" key="4">
    <source>
        <dbReference type="ARBA" id="ARBA00022475"/>
    </source>
</evidence>
<dbReference type="GO" id="GO:0005886">
    <property type="term" value="C:plasma membrane"/>
    <property type="evidence" value="ECO:0007669"/>
    <property type="project" value="UniProtKB-SubCell"/>
</dbReference>
<dbReference type="PANTHER" id="PTHR46494">
    <property type="entry name" value="CORA FAMILY METAL ION TRANSPORTER (EUROFUNG)"/>
    <property type="match status" value="1"/>
</dbReference>
<gene>
    <name evidence="8" type="ORF">M404DRAFT_1000656</name>
</gene>
<evidence type="ECO:0000313" key="9">
    <source>
        <dbReference type="Proteomes" id="UP000054217"/>
    </source>
</evidence>
<dbReference type="Proteomes" id="UP000054217">
    <property type="component" value="Unassembled WGS sequence"/>
</dbReference>
<organism evidence="8 9">
    <name type="scientific">Pisolithus tinctorius Marx 270</name>
    <dbReference type="NCBI Taxonomy" id="870435"/>
    <lineage>
        <taxon>Eukaryota</taxon>
        <taxon>Fungi</taxon>
        <taxon>Dikarya</taxon>
        <taxon>Basidiomycota</taxon>
        <taxon>Agaricomycotina</taxon>
        <taxon>Agaricomycetes</taxon>
        <taxon>Agaricomycetidae</taxon>
        <taxon>Boletales</taxon>
        <taxon>Sclerodermatineae</taxon>
        <taxon>Pisolithaceae</taxon>
        <taxon>Pisolithus</taxon>
    </lineage>
</organism>
<dbReference type="HOGENOM" id="CLU_018401_0_0_1"/>
<keyword evidence="7" id="KW-0472">Membrane</keyword>
<dbReference type="OrthoDB" id="3231000at2759"/>
<accession>A0A0C3PAB6</accession>
<name>A0A0C3PAB6_PISTI</name>
<evidence type="ECO:0000256" key="2">
    <source>
        <dbReference type="ARBA" id="ARBA00009765"/>
    </source>
</evidence>
<evidence type="ECO:0000256" key="1">
    <source>
        <dbReference type="ARBA" id="ARBA00004651"/>
    </source>
</evidence>
<evidence type="ECO:0000256" key="7">
    <source>
        <dbReference type="ARBA" id="ARBA00023136"/>
    </source>
</evidence>
<protein>
    <submittedName>
        <fullName evidence="8">Uncharacterized protein</fullName>
    </submittedName>
</protein>
<dbReference type="SUPFAM" id="SSF144083">
    <property type="entry name" value="Magnesium transport protein CorA, transmembrane region"/>
    <property type="match status" value="1"/>
</dbReference>
<keyword evidence="5" id="KW-0812">Transmembrane</keyword>
<dbReference type="GO" id="GO:0015095">
    <property type="term" value="F:magnesium ion transmembrane transporter activity"/>
    <property type="evidence" value="ECO:0007669"/>
    <property type="project" value="TreeGrafter"/>
</dbReference>
<dbReference type="InterPro" id="IPR045861">
    <property type="entry name" value="CorA_cytoplasmic_dom"/>
</dbReference>
<evidence type="ECO:0000256" key="5">
    <source>
        <dbReference type="ARBA" id="ARBA00022692"/>
    </source>
</evidence>
<comment type="similarity">
    <text evidence="2">Belongs to the CorA metal ion transporter (MIT) (TC 1.A.35) family.</text>
</comment>
<proteinExistence type="inferred from homology"/>
<sequence>MSSALAIPLGRDTIHGNMPGRTPAPTYRHAAPSGPWPWMDFDVDPHTSSSGSVEVDKSWKGYPQNIFGNWTPDQVHRSKMLAGRSSGTCKIYRVDVLKDGTFDEGIASRALTVPPDCRDECWTYVNAERPRNVRVRSIFVDNMTIEVLKMLGTKYVVEPFFFSSSINWIPSRYQEAEKENDHITIVLPFIRVQQGRKMRPPSVQSSNSAPANFGPAPLEDSNQIIDTQAPLPLLSSDFVLVQDLLAVHMVRHVESSTIISYHPRQRTSAKRLQSLIHRTGKSVYWSKMFKTSSDPTLLLLAYLWYVLYAWDETFEELYKYITWLETQVLSTNDIRLTRQLHIVQAHLLHYRSLLQDFQKSVKFVQDTRNPAMSALSEQERNESAQILQREAKSLLSEILRLDNQRIIQSDRLKNVMDLAFASVNIDDSRYTKKLTEATVRDSAAMKQISYLTMVFLPANFVSSVFGMNVREFIGGSAPETLPRYVAVTLALTSFTAWLVIALQTYSSFHPPGCSRWRRFGWPICYVWNKLRGRDSKALENDV</sequence>
<evidence type="ECO:0000313" key="8">
    <source>
        <dbReference type="EMBL" id="KIO04529.1"/>
    </source>
</evidence>
<keyword evidence="3" id="KW-0813">Transport</keyword>